<dbReference type="GO" id="GO:0006511">
    <property type="term" value="P:ubiquitin-dependent protein catabolic process"/>
    <property type="evidence" value="ECO:0007669"/>
    <property type="project" value="InterPro"/>
</dbReference>
<evidence type="ECO:0000259" key="3">
    <source>
        <dbReference type="PROSITE" id="PS50069"/>
    </source>
</evidence>
<dbReference type="InterPro" id="IPR019559">
    <property type="entry name" value="Cullin_neddylation_domain"/>
</dbReference>
<feature type="domain" description="Cullin family profile" evidence="3">
    <location>
        <begin position="381"/>
        <end position="602"/>
    </location>
</feature>
<evidence type="ECO:0000256" key="2">
    <source>
        <dbReference type="RuleBase" id="RU003829"/>
    </source>
</evidence>
<dbReference type="OMA" id="KSEFEPR"/>
<dbReference type="InterPro" id="IPR001373">
    <property type="entry name" value="Cullin_N"/>
</dbReference>
<organism evidence="4 5">
    <name type="scientific">Paramecium primaurelia</name>
    <dbReference type="NCBI Taxonomy" id="5886"/>
    <lineage>
        <taxon>Eukaryota</taxon>
        <taxon>Sar</taxon>
        <taxon>Alveolata</taxon>
        <taxon>Ciliophora</taxon>
        <taxon>Intramacronucleata</taxon>
        <taxon>Oligohymenophorea</taxon>
        <taxon>Peniculida</taxon>
        <taxon>Parameciidae</taxon>
        <taxon>Paramecium</taxon>
    </lineage>
</organism>
<proteinExistence type="inferred from homology"/>
<dbReference type="SMART" id="SM00884">
    <property type="entry name" value="Cullin_Nedd8"/>
    <property type="match status" value="1"/>
</dbReference>
<dbReference type="SMART" id="SM00182">
    <property type="entry name" value="CULLIN"/>
    <property type="match status" value="1"/>
</dbReference>
<name>A0A8S1MEI7_PARPR</name>
<comment type="caution">
    <text evidence="4">The sequence shown here is derived from an EMBL/GenBank/DDBJ whole genome shotgun (WGS) entry which is preliminary data.</text>
</comment>
<dbReference type="Proteomes" id="UP000688137">
    <property type="component" value="Unassembled WGS sequence"/>
</dbReference>
<dbReference type="FunFam" id="1.10.10.10:FF:001518">
    <property type="entry name" value="Uncharacterized protein"/>
    <property type="match status" value="1"/>
</dbReference>
<evidence type="ECO:0000313" key="4">
    <source>
        <dbReference type="EMBL" id="CAD8076791.1"/>
    </source>
</evidence>
<gene>
    <name evidence="4" type="ORF">PPRIM_AZ9-3.1.T0570058</name>
</gene>
<reference evidence="4" key="1">
    <citation type="submission" date="2021-01" db="EMBL/GenBank/DDBJ databases">
        <authorList>
            <consortium name="Genoscope - CEA"/>
            <person name="William W."/>
        </authorList>
    </citation>
    <scope>NUCLEOTIDE SEQUENCE</scope>
</reference>
<dbReference type="AlphaFoldDB" id="A0A8S1MEI7"/>
<dbReference type="PROSITE" id="PS50069">
    <property type="entry name" value="CULLIN_2"/>
    <property type="match status" value="1"/>
</dbReference>
<comment type="similarity">
    <text evidence="1 2">Belongs to the cullin family.</text>
</comment>
<dbReference type="InterPro" id="IPR016158">
    <property type="entry name" value="Cullin_homology"/>
</dbReference>
<evidence type="ECO:0000313" key="5">
    <source>
        <dbReference type="Proteomes" id="UP000688137"/>
    </source>
</evidence>
<evidence type="ECO:0000256" key="1">
    <source>
        <dbReference type="PROSITE-ProRule" id="PRU00330"/>
    </source>
</evidence>
<dbReference type="InterPro" id="IPR059120">
    <property type="entry name" value="Cullin-like_AB"/>
</dbReference>
<dbReference type="GO" id="GO:0031625">
    <property type="term" value="F:ubiquitin protein ligase binding"/>
    <property type="evidence" value="ECO:0007669"/>
    <property type="project" value="InterPro"/>
</dbReference>
<keyword evidence="5" id="KW-1185">Reference proteome</keyword>
<dbReference type="EMBL" id="CAJJDM010000058">
    <property type="protein sequence ID" value="CAD8076791.1"/>
    <property type="molecule type" value="Genomic_DNA"/>
</dbReference>
<dbReference type="Pfam" id="PF10557">
    <property type="entry name" value="Cullin_Nedd8"/>
    <property type="match status" value="1"/>
</dbReference>
<dbReference type="Pfam" id="PF00888">
    <property type="entry name" value="Cullin"/>
    <property type="match status" value="1"/>
</dbReference>
<protein>
    <recommendedName>
        <fullName evidence="3">Cullin family profile domain-containing protein</fullName>
    </recommendedName>
</protein>
<accession>A0A8S1MEI7</accession>
<sequence length="733" mass="88080">MKKIIQENLSPDEAKTLWKYLDDACYLIAEHQTKQLSFQELYQHGYKLTLNKFGDFAYSQLQISIHNIVDKLIYSLNISNDDQLLNDFVKAYEEVQQFSKLLAGILLYMEKTYILQKSLKTIKTICNESFKIKCFEKDQNLATKLLNCFLNQIRNDRNSQVIEHFKLKNALQILIDINQEQQIKNKEYNYIIDYRINDDFYKYFLERKLIQDSNRYFKEESQLNLNRMTIEEYILFVEKRYQNEVERVESYIPKISHQKVLDCFIKNYITYNAQYISQGLYDFIENEKTTIIIKIFQLFVKSEEFDLFIKTLSQIIIDDLQLLNQNDNTLQGFIKLYEKIFSLYDKIVCYGNNEHQYKFHKAIKNAFEQVINKDNFIMMELNKYFDFLMKKETLRDEEKKIQIDKGFLIFKLVQSKDEFEQIYRKYLCVRLLDQTSSSLEVEKDLLKKLRLECGSVLTHKMETMFNDLQRSNEDSQKFRQKLSSNLRDTIDLDILVLTSEQWPIEESQPIVVHTELFQWQQQFTQYYQSKNQKRKLTFNYGLGSVSLKATFDSNCKKDFVCSVLQATILMHFNKQRVYKVDQLIKLTNTDQEIMQSELENLILFKILIQNEEENSLQLNYKFQHRSYKIKVQPKKTQSWAICSKSKTKQSEFQINQKEIVLDRRVYLESLIVRVLKTKKQLDHKDLFKYIDKDAKSRHFPVEIPFFKECIENLIQKEYLIRQEGQLDTYIYKA</sequence>
<dbReference type="InterPro" id="IPR045093">
    <property type="entry name" value="Cullin"/>
</dbReference>
<dbReference type="PANTHER" id="PTHR11932">
    <property type="entry name" value="CULLIN"/>
    <property type="match status" value="1"/>
</dbReference>
<dbReference type="Pfam" id="PF26557">
    <property type="entry name" value="Cullin_AB"/>
    <property type="match status" value="1"/>
</dbReference>